<accession>A0ACC0A4Y5</accession>
<evidence type="ECO:0000313" key="1">
    <source>
        <dbReference type="EMBL" id="KAI5655455.1"/>
    </source>
</evidence>
<organism evidence="1 2">
    <name type="scientific">Catharanthus roseus</name>
    <name type="common">Madagascar periwinkle</name>
    <name type="synonym">Vinca rosea</name>
    <dbReference type="NCBI Taxonomy" id="4058"/>
    <lineage>
        <taxon>Eukaryota</taxon>
        <taxon>Viridiplantae</taxon>
        <taxon>Streptophyta</taxon>
        <taxon>Embryophyta</taxon>
        <taxon>Tracheophyta</taxon>
        <taxon>Spermatophyta</taxon>
        <taxon>Magnoliopsida</taxon>
        <taxon>eudicotyledons</taxon>
        <taxon>Gunneridae</taxon>
        <taxon>Pentapetalae</taxon>
        <taxon>asterids</taxon>
        <taxon>lamiids</taxon>
        <taxon>Gentianales</taxon>
        <taxon>Apocynaceae</taxon>
        <taxon>Rauvolfioideae</taxon>
        <taxon>Vinceae</taxon>
        <taxon>Catharanthinae</taxon>
        <taxon>Catharanthus</taxon>
    </lineage>
</organism>
<dbReference type="Proteomes" id="UP001060085">
    <property type="component" value="Linkage Group LG07"/>
</dbReference>
<sequence length="364" mass="39694">MDELSGKRCVGGLVLSRKSPSLISRDITNNSKQDAQFCNRIGCSGRLKYSKTTTVSSTEKPKYSKPAFRNSSDNKSVRVFRHKPVSGCQNVQPGPSVSSSSSSSSSGAKSNSHGSKYGLKNLKCNSISDVIPQASSRSESKVNKRDGMKRSPEGESSSSLRGTRSSSITYEERRFPLSTTGISISSPRRTRPPSNDSSTAAARSRRSLNANTRMRFSNLENFNVTPRTQSTPNVLVLSQPDTEIDPGVNSLSNQSNDLSSYSTSDSSSDDSPSIMPLTSVEQGVTHALRRYNLDGVAEMLMALERIEQDEEMSYEEEYVIGDEIGKLACQHGYHGQCIQQWLRLKNWCPICKSSVAPSSSSSPS</sequence>
<gene>
    <name evidence="1" type="ORF">M9H77_32642</name>
</gene>
<reference evidence="2" key="1">
    <citation type="journal article" date="2023" name="Nat. Plants">
        <title>Single-cell RNA sequencing provides a high-resolution roadmap for understanding the multicellular compartmentation of specialized metabolism.</title>
        <authorList>
            <person name="Sun S."/>
            <person name="Shen X."/>
            <person name="Li Y."/>
            <person name="Li Y."/>
            <person name="Wang S."/>
            <person name="Li R."/>
            <person name="Zhang H."/>
            <person name="Shen G."/>
            <person name="Guo B."/>
            <person name="Wei J."/>
            <person name="Xu J."/>
            <person name="St-Pierre B."/>
            <person name="Chen S."/>
            <person name="Sun C."/>
        </authorList>
    </citation>
    <scope>NUCLEOTIDE SEQUENCE [LARGE SCALE GENOMIC DNA]</scope>
</reference>
<protein>
    <submittedName>
        <fullName evidence="1">Uncharacterized protein</fullName>
    </submittedName>
</protein>
<proteinExistence type="predicted"/>
<keyword evidence="2" id="KW-1185">Reference proteome</keyword>
<name>A0ACC0A4Y5_CATRO</name>
<dbReference type="EMBL" id="CM044707">
    <property type="protein sequence ID" value="KAI5655455.1"/>
    <property type="molecule type" value="Genomic_DNA"/>
</dbReference>
<comment type="caution">
    <text evidence="1">The sequence shown here is derived from an EMBL/GenBank/DDBJ whole genome shotgun (WGS) entry which is preliminary data.</text>
</comment>
<evidence type="ECO:0000313" key="2">
    <source>
        <dbReference type="Proteomes" id="UP001060085"/>
    </source>
</evidence>